<evidence type="ECO:0000256" key="2">
    <source>
        <dbReference type="ARBA" id="ARBA00022603"/>
    </source>
</evidence>
<dbReference type="GO" id="GO:0003723">
    <property type="term" value="F:RNA binding"/>
    <property type="evidence" value="ECO:0007669"/>
    <property type="project" value="UniProtKB-UniRule"/>
</dbReference>
<dbReference type="Pfam" id="PF01189">
    <property type="entry name" value="Methyltr_RsmB-F"/>
    <property type="match status" value="1"/>
</dbReference>
<keyword evidence="1" id="KW-0963">Cytoplasm</keyword>
<dbReference type="InterPro" id="IPR029063">
    <property type="entry name" value="SAM-dependent_MTases_sf"/>
</dbReference>
<reference evidence="8" key="1">
    <citation type="submission" date="2020-10" db="EMBL/GenBank/DDBJ databases">
        <authorList>
            <person name="Gilroy R."/>
        </authorList>
    </citation>
    <scope>NUCLEOTIDE SEQUENCE</scope>
    <source>
        <strain evidence="8">CHK195-11698</strain>
    </source>
</reference>
<dbReference type="PANTHER" id="PTHR22807:SF30">
    <property type="entry name" value="28S RRNA (CYTOSINE(4447)-C(5))-METHYLTRANSFERASE-RELATED"/>
    <property type="match status" value="1"/>
</dbReference>
<dbReference type="PROSITE" id="PS51686">
    <property type="entry name" value="SAM_MT_RSMB_NOP"/>
    <property type="match status" value="1"/>
</dbReference>
<evidence type="ECO:0000256" key="4">
    <source>
        <dbReference type="ARBA" id="ARBA00022691"/>
    </source>
</evidence>
<dbReference type="InterPro" id="IPR001678">
    <property type="entry name" value="MeTrfase_RsmB-F_NOP2_dom"/>
</dbReference>
<feature type="binding site" evidence="6">
    <location>
        <position position="129"/>
    </location>
    <ligand>
        <name>S-adenosyl-L-methionine</name>
        <dbReference type="ChEBI" id="CHEBI:59789"/>
    </ligand>
</feature>
<feature type="binding site" evidence="6">
    <location>
        <position position="156"/>
    </location>
    <ligand>
        <name>S-adenosyl-L-methionine</name>
        <dbReference type="ChEBI" id="CHEBI:59789"/>
    </ligand>
</feature>
<accession>A0A9D1L0G7</accession>
<reference evidence="8" key="2">
    <citation type="journal article" date="2021" name="PeerJ">
        <title>Extensive microbial diversity within the chicken gut microbiome revealed by metagenomics and culture.</title>
        <authorList>
            <person name="Gilroy R."/>
            <person name="Ravi A."/>
            <person name="Getino M."/>
            <person name="Pursley I."/>
            <person name="Horton D.L."/>
            <person name="Alikhan N.F."/>
            <person name="Baker D."/>
            <person name="Gharbi K."/>
            <person name="Hall N."/>
            <person name="Watson M."/>
            <person name="Adriaenssens E.M."/>
            <person name="Foster-Nyarko E."/>
            <person name="Jarju S."/>
            <person name="Secka A."/>
            <person name="Antonio M."/>
            <person name="Oren A."/>
            <person name="Chaudhuri R.R."/>
            <person name="La Ragione R."/>
            <person name="Hildebrand F."/>
            <person name="Pallen M.J."/>
        </authorList>
    </citation>
    <scope>NUCLEOTIDE SEQUENCE</scope>
    <source>
        <strain evidence="8">CHK195-11698</strain>
    </source>
</reference>
<keyword evidence="2 6" id="KW-0489">Methyltransferase</keyword>
<dbReference type="Pfam" id="PF13636">
    <property type="entry name" value="Methyltranf_PUA"/>
    <property type="match status" value="1"/>
</dbReference>
<gene>
    <name evidence="8" type="ORF">IAD15_11260</name>
</gene>
<dbReference type="InterPro" id="IPR049560">
    <property type="entry name" value="MeTrfase_RsmB-F_NOP2_cat"/>
</dbReference>
<dbReference type="AlphaFoldDB" id="A0A9D1L0G7"/>
<proteinExistence type="inferred from homology"/>
<dbReference type="Pfam" id="PF17125">
    <property type="entry name" value="Methyltr_RsmF_N"/>
    <property type="match status" value="1"/>
</dbReference>
<dbReference type="SUPFAM" id="SSF53335">
    <property type="entry name" value="S-adenosyl-L-methionine-dependent methyltransferases"/>
    <property type="match status" value="1"/>
</dbReference>
<dbReference type="GO" id="GO:0001510">
    <property type="term" value="P:RNA methylation"/>
    <property type="evidence" value="ECO:0007669"/>
    <property type="project" value="InterPro"/>
</dbReference>
<dbReference type="PRINTS" id="PR02008">
    <property type="entry name" value="RCMTFAMILY"/>
</dbReference>
<dbReference type="InterPro" id="IPR031341">
    <property type="entry name" value="Methyltr_RsmF_N"/>
</dbReference>
<evidence type="ECO:0000256" key="6">
    <source>
        <dbReference type="PROSITE-ProRule" id="PRU01023"/>
    </source>
</evidence>
<dbReference type="Gene3D" id="2.30.130.60">
    <property type="match status" value="1"/>
</dbReference>
<dbReference type="PANTHER" id="PTHR22807">
    <property type="entry name" value="NOP2 YEAST -RELATED NOL1/NOP2/FMU SUN DOMAIN-CONTAINING"/>
    <property type="match status" value="1"/>
</dbReference>
<evidence type="ECO:0000313" key="9">
    <source>
        <dbReference type="Proteomes" id="UP000824175"/>
    </source>
</evidence>
<organism evidence="8 9">
    <name type="scientific">Candidatus Fimiplasma intestinipullorum</name>
    <dbReference type="NCBI Taxonomy" id="2840825"/>
    <lineage>
        <taxon>Bacteria</taxon>
        <taxon>Bacillati</taxon>
        <taxon>Bacillota</taxon>
        <taxon>Clostridia</taxon>
        <taxon>Eubacteriales</taxon>
        <taxon>Candidatus Fimiplasma</taxon>
    </lineage>
</organism>
<feature type="binding site" evidence="6">
    <location>
        <begin position="105"/>
        <end position="111"/>
    </location>
    <ligand>
        <name>S-adenosyl-L-methionine</name>
        <dbReference type="ChEBI" id="CHEBI:59789"/>
    </ligand>
</feature>
<evidence type="ECO:0000313" key="8">
    <source>
        <dbReference type="EMBL" id="HIU14623.1"/>
    </source>
</evidence>
<dbReference type="CDD" id="cd21147">
    <property type="entry name" value="RsmF_methylt_CTD1"/>
    <property type="match status" value="1"/>
</dbReference>
<dbReference type="Gene3D" id="3.30.70.1170">
    <property type="entry name" value="Sun protein, domain 3"/>
    <property type="match status" value="1"/>
</dbReference>
<protein>
    <submittedName>
        <fullName evidence="8">RsmB/NOP family class I SAM-dependent RNA methyltransferase</fullName>
    </submittedName>
</protein>
<feature type="active site" description="Nucleophile" evidence="6">
    <location>
        <position position="227"/>
    </location>
</feature>
<dbReference type="EMBL" id="DVMJ01000103">
    <property type="protein sequence ID" value="HIU14623.1"/>
    <property type="molecule type" value="Genomic_DNA"/>
</dbReference>
<evidence type="ECO:0000256" key="3">
    <source>
        <dbReference type="ARBA" id="ARBA00022679"/>
    </source>
</evidence>
<evidence type="ECO:0000256" key="5">
    <source>
        <dbReference type="ARBA" id="ARBA00022884"/>
    </source>
</evidence>
<sequence>MNEFENYMQSILKEAYPAFQKALQQPDYKAIHVNTQKDPEMTIPAHFSLQPHPYVKTGFYFDKETLPLGRYAYHDAGLYYIQEPSAMLVAELAEGKPGMKVLDLCAAPGGKATRIALQVGKEGLLVANDINANRARILSENIERFGLANTIVLCSDPQALVKRFENYFDIVILDAPCSGEGMFRKLDQAVETWSVQKVDECAHLQSQLIEQAYAMLKPGGTLMYSTCTYEIKENEDQVRQALERFDLTLDPLEIRPGMAEGIDLPGTLRLYPHLFKGEGHFIAKMIKGKQAVSTPIARPQTSRLTKEQSQLVADFYAQHLKIPLPKTIIANQNHLYAIRPDFPDLKGLRVLRQGLYLGECKKKRFEPSHSLALSLDKEEVRSYYDYPYDAIEIKKYLHGETLEGNHDNGFALICVDGFSLGFAKEVNHVLKNYYPKGLRK</sequence>
<name>A0A9D1L0G7_9FIRM</name>
<dbReference type="Pfam" id="PF17126">
    <property type="entry name" value="RsmF_methylt_CI"/>
    <property type="match status" value="1"/>
</dbReference>
<dbReference type="InterPro" id="IPR031340">
    <property type="entry name" value="RsmF_methylt_CI"/>
</dbReference>
<keyword evidence="3 6" id="KW-0808">Transferase</keyword>
<feature type="binding site" evidence="6">
    <location>
        <position position="174"/>
    </location>
    <ligand>
        <name>S-adenosyl-L-methionine</name>
        <dbReference type="ChEBI" id="CHEBI:59789"/>
    </ligand>
</feature>
<dbReference type="InterPro" id="IPR027391">
    <property type="entry name" value="Nol1_Nop2_Fmu_2"/>
</dbReference>
<dbReference type="Gene3D" id="3.40.50.150">
    <property type="entry name" value="Vaccinia Virus protein VP39"/>
    <property type="match status" value="1"/>
</dbReference>
<feature type="domain" description="SAM-dependent MTase RsmB/NOP-type" evidence="7">
    <location>
        <begin position="1"/>
        <end position="288"/>
    </location>
</feature>
<evidence type="ECO:0000256" key="1">
    <source>
        <dbReference type="ARBA" id="ARBA00022490"/>
    </source>
</evidence>
<comment type="caution">
    <text evidence="8">The sequence shown here is derived from an EMBL/GenBank/DDBJ whole genome shotgun (WGS) entry which is preliminary data.</text>
</comment>
<dbReference type="Proteomes" id="UP000824175">
    <property type="component" value="Unassembled WGS sequence"/>
</dbReference>
<keyword evidence="5 6" id="KW-0694">RNA-binding</keyword>
<dbReference type="GO" id="GO:0008173">
    <property type="term" value="F:RNA methyltransferase activity"/>
    <property type="evidence" value="ECO:0007669"/>
    <property type="project" value="InterPro"/>
</dbReference>
<comment type="similarity">
    <text evidence="6">Belongs to the class I-like SAM-binding methyltransferase superfamily. RsmB/NOP family.</text>
</comment>
<evidence type="ECO:0000259" key="7">
    <source>
        <dbReference type="PROSITE" id="PS51686"/>
    </source>
</evidence>
<dbReference type="InterPro" id="IPR023267">
    <property type="entry name" value="RCMT"/>
</dbReference>
<keyword evidence="4 6" id="KW-0949">S-adenosyl-L-methionine</keyword>
<dbReference type="CDD" id="cd02440">
    <property type="entry name" value="AdoMet_MTases"/>
    <property type="match status" value="1"/>
</dbReference>